<keyword evidence="1" id="KW-0812">Transmembrane</keyword>
<evidence type="ECO:0000313" key="2">
    <source>
        <dbReference type="EMBL" id="QBH95153.1"/>
    </source>
</evidence>
<keyword evidence="3" id="KW-1185">Reference proteome</keyword>
<evidence type="ECO:0000256" key="1">
    <source>
        <dbReference type="SAM" id="Phobius"/>
    </source>
</evidence>
<keyword evidence="1" id="KW-1133">Transmembrane helix</keyword>
<feature type="transmembrane region" description="Helical" evidence="1">
    <location>
        <begin position="37"/>
        <end position="56"/>
    </location>
</feature>
<dbReference type="Proteomes" id="UP000293154">
    <property type="component" value="Chromosome"/>
</dbReference>
<accession>A0A411WG21</accession>
<sequence>MIWLVIFTTALVVFVNRYLFLEPSLPIKLSPTIKKLLGFSIPAILTAICGPIIFLDDHGFREIPLNPYFIGAVISVLLALFIRNTLVSVILSLVIFMLLKQVILS</sequence>
<protein>
    <submittedName>
        <fullName evidence="2">AzlD domain-containing protein</fullName>
    </submittedName>
</protein>
<feature type="transmembrane region" description="Helical" evidence="1">
    <location>
        <begin position="68"/>
        <end position="99"/>
    </location>
</feature>
<reference evidence="2 3" key="1">
    <citation type="submission" date="2019-03" db="EMBL/GenBank/DDBJ databases">
        <title>Pragia sp. nov. isolated from the gut tract of Carduelis flavirostris.</title>
        <authorList>
            <person name="Ge Y."/>
        </authorList>
    </citation>
    <scope>NUCLEOTIDE SEQUENCE [LARGE SCALE GENOMIC DNA]</scope>
    <source>
        <strain evidence="2 3">CF-458</strain>
    </source>
</reference>
<dbReference type="Pfam" id="PF05437">
    <property type="entry name" value="AzlD"/>
    <property type="match status" value="1"/>
</dbReference>
<dbReference type="RefSeq" id="WP_130590149.1">
    <property type="nucleotide sequence ID" value="NZ_CP034752.1"/>
</dbReference>
<dbReference type="KEGG" id="prag:EKN56_01255"/>
<dbReference type="InterPro" id="IPR008407">
    <property type="entry name" value="Brnchd-chn_aa_trnsp_AzlD"/>
</dbReference>
<keyword evidence="1" id="KW-0472">Membrane</keyword>
<organism evidence="2 3">
    <name type="scientific">Limnobaculum zhutongyuii</name>
    <dbReference type="NCBI Taxonomy" id="2498113"/>
    <lineage>
        <taxon>Bacteria</taxon>
        <taxon>Pseudomonadati</taxon>
        <taxon>Pseudomonadota</taxon>
        <taxon>Gammaproteobacteria</taxon>
        <taxon>Enterobacterales</taxon>
        <taxon>Budviciaceae</taxon>
        <taxon>Limnobaculum</taxon>
    </lineage>
</organism>
<gene>
    <name evidence="2" type="ORF">EKN56_01255</name>
</gene>
<dbReference type="OrthoDB" id="4257348at2"/>
<name>A0A411WG21_9GAMM</name>
<dbReference type="EMBL" id="CP034752">
    <property type="protein sequence ID" value="QBH95153.1"/>
    <property type="molecule type" value="Genomic_DNA"/>
</dbReference>
<evidence type="ECO:0000313" key="3">
    <source>
        <dbReference type="Proteomes" id="UP000293154"/>
    </source>
</evidence>
<proteinExistence type="predicted"/>
<dbReference type="AlphaFoldDB" id="A0A411WG21"/>